<reference evidence="2" key="1">
    <citation type="journal article" date="2020" name="Stud. Mycol.">
        <title>101 Dothideomycetes genomes: a test case for predicting lifestyles and emergence of pathogens.</title>
        <authorList>
            <person name="Haridas S."/>
            <person name="Albert R."/>
            <person name="Binder M."/>
            <person name="Bloem J."/>
            <person name="Labutti K."/>
            <person name="Salamov A."/>
            <person name="Andreopoulos B."/>
            <person name="Baker S."/>
            <person name="Barry K."/>
            <person name="Bills G."/>
            <person name="Bluhm B."/>
            <person name="Cannon C."/>
            <person name="Castanera R."/>
            <person name="Culley D."/>
            <person name="Daum C."/>
            <person name="Ezra D."/>
            <person name="Gonzalez J."/>
            <person name="Henrissat B."/>
            <person name="Kuo A."/>
            <person name="Liang C."/>
            <person name="Lipzen A."/>
            <person name="Lutzoni F."/>
            <person name="Magnuson J."/>
            <person name="Mondo S."/>
            <person name="Nolan M."/>
            <person name="Ohm R."/>
            <person name="Pangilinan J."/>
            <person name="Park H.-J."/>
            <person name="Ramirez L."/>
            <person name="Alfaro M."/>
            <person name="Sun H."/>
            <person name="Tritt A."/>
            <person name="Yoshinaga Y."/>
            <person name="Zwiers L.-H."/>
            <person name="Turgeon B."/>
            <person name="Goodwin S."/>
            <person name="Spatafora J."/>
            <person name="Crous P."/>
            <person name="Grigoriev I."/>
        </authorList>
    </citation>
    <scope>NUCLEOTIDE SEQUENCE</scope>
    <source>
        <strain evidence="2">CBS 133067</strain>
    </source>
</reference>
<feature type="compositionally biased region" description="Low complexity" evidence="1">
    <location>
        <begin position="93"/>
        <end position="104"/>
    </location>
</feature>
<dbReference type="InterPro" id="IPR021833">
    <property type="entry name" value="DUF3425"/>
</dbReference>
<comment type="caution">
    <text evidence="2">The sequence shown here is derived from an EMBL/GenBank/DDBJ whole genome shotgun (WGS) entry which is preliminary data.</text>
</comment>
<feature type="compositionally biased region" description="Polar residues" evidence="1">
    <location>
        <begin position="117"/>
        <end position="128"/>
    </location>
</feature>
<dbReference type="OrthoDB" id="2985014at2759"/>
<dbReference type="CDD" id="cd14688">
    <property type="entry name" value="bZIP_YAP"/>
    <property type="match status" value="1"/>
</dbReference>
<name>A0A9P4I8F3_9PEZI</name>
<evidence type="ECO:0000313" key="2">
    <source>
        <dbReference type="EMBL" id="KAF2096935.1"/>
    </source>
</evidence>
<proteinExistence type="predicted"/>
<dbReference type="Pfam" id="PF11905">
    <property type="entry name" value="DUF3425"/>
    <property type="match status" value="1"/>
</dbReference>
<protein>
    <recommendedName>
        <fullName evidence="4">BZIP domain-containing protein</fullName>
    </recommendedName>
</protein>
<dbReference type="Proteomes" id="UP000799772">
    <property type="component" value="Unassembled WGS sequence"/>
</dbReference>
<feature type="region of interest" description="Disordered" evidence="1">
    <location>
        <begin position="1"/>
        <end position="36"/>
    </location>
</feature>
<accession>A0A9P4I8F3</accession>
<evidence type="ECO:0000313" key="3">
    <source>
        <dbReference type="Proteomes" id="UP000799772"/>
    </source>
</evidence>
<feature type="region of interest" description="Disordered" evidence="1">
    <location>
        <begin position="74"/>
        <end position="147"/>
    </location>
</feature>
<keyword evidence="3" id="KW-1185">Reference proteome</keyword>
<evidence type="ECO:0000256" key="1">
    <source>
        <dbReference type="SAM" id="MobiDB-lite"/>
    </source>
</evidence>
<evidence type="ECO:0008006" key="4">
    <source>
        <dbReference type="Google" id="ProtNLM"/>
    </source>
</evidence>
<feature type="compositionally biased region" description="Polar residues" evidence="1">
    <location>
        <begin position="74"/>
        <end position="83"/>
    </location>
</feature>
<dbReference type="PANTHER" id="PTHR37012">
    <property type="entry name" value="B-ZIP TRANSCRIPTION FACTOR (EUROFUNG)-RELATED"/>
    <property type="match status" value="1"/>
</dbReference>
<dbReference type="AlphaFoldDB" id="A0A9P4I8F3"/>
<feature type="compositionally biased region" description="Low complexity" evidence="1">
    <location>
        <begin position="136"/>
        <end position="147"/>
    </location>
</feature>
<organism evidence="2 3">
    <name type="scientific">Rhizodiscina lignyota</name>
    <dbReference type="NCBI Taxonomy" id="1504668"/>
    <lineage>
        <taxon>Eukaryota</taxon>
        <taxon>Fungi</taxon>
        <taxon>Dikarya</taxon>
        <taxon>Ascomycota</taxon>
        <taxon>Pezizomycotina</taxon>
        <taxon>Dothideomycetes</taxon>
        <taxon>Pleosporomycetidae</taxon>
        <taxon>Aulographales</taxon>
        <taxon>Rhizodiscinaceae</taxon>
        <taxon>Rhizodiscina</taxon>
    </lineage>
</organism>
<dbReference type="EMBL" id="ML978129">
    <property type="protein sequence ID" value="KAF2096935.1"/>
    <property type="molecule type" value="Genomic_DNA"/>
</dbReference>
<gene>
    <name evidence="2" type="ORF">NA57DRAFT_78524</name>
</gene>
<feature type="compositionally biased region" description="Basic and acidic residues" evidence="1">
    <location>
        <begin position="18"/>
        <end position="28"/>
    </location>
</feature>
<sequence length="452" mass="51236">MTDRRVESLTTTQLYRKRAYDRSNQRASRDKKKNRIAELEGENAQLKARLARVEDELERLRASEATLRSAICTAYSTIQQPNPKRTRDRDEISSPATSSHTPTSQKQPLQDAENEASPFQTEANNAQMPLSPLTADISTPSLDDSSPSFDDMTSFAIRDRSTGLSFGMPLGADFETGMQFWDQSFPSEFFADNAFSLSFSDPFVSDASDASYWGQTSDISPTPLHVPERTHPWERLPQHIAPTCRLDQVLLELVQCSRQRITPELTHSEPFPSVASLLNPKSNNSTNPISTAIGQHGRVTLNVPSLPLKIGMMYNMCLMVRWLISPTKRNYDAMPEFLRPTETQLSIPHPIWVDVITWPQGRDAVLQEMDWSQFETFRVLGCKYISVHWPQDPSKIFRSVSKTELRLNPAFEVHIRSLDNWTMASIVMEDFPFFQCVPSSRSVDCGEEPDIP</sequence>